<evidence type="ECO:0000313" key="5">
    <source>
        <dbReference type="Proteomes" id="UP001451303"/>
    </source>
</evidence>
<dbReference type="Pfam" id="PF00107">
    <property type="entry name" value="ADH_zinc_N"/>
    <property type="match status" value="1"/>
</dbReference>
<keyword evidence="1" id="KW-0521">NADP</keyword>
<sequence length="454" mass="49030">MMTAGTGSRHATTDIISTINTIAVHRSRSRLLELPLLNLLAPLSSSRRRFATSAAALTNCSCLCPPSPLTSPIPASPHQHHHRNIHPTPFVCPGTNNISTTSVYHKNFPAKNPYFYSTMAAETPKTMSGVVIEKPGGVDVLKHKTDLPVPEIKEGELLVKNEYIGVNFIDTYFRTGLYPSSSGYPLITGKEASGTVVSSKHPRFSPGDRVAYLGNAAYAEYTAVSASRCIGPLPERISSETAAAALLQGLTALTLVREAAGIEQKLGISEGPWALVHAAAGGTGSLLVQILSVMGAKVIATAGGQEKCEQAHHHGAQWTIDNKSEDVVERVKEITNGRGVDVIFDGVGKATFDADLEMVARKGTVISFGNASGKVEPLDILRLGAKNIKVMRPVLFGYIVTPEEWERWTTELFELIKTEKVKIKVHEVYPLQEVARAHTDLEGRKTTGKLLLKL</sequence>
<dbReference type="Proteomes" id="UP001451303">
    <property type="component" value="Unassembled WGS sequence"/>
</dbReference>
<dbReference type="SUPFAM" id="SSF51735">
    <property type="entry name" value="NAD(P)-binding Rossmann-fold domains"/>
    <property type="match status" value="1"/>
</dbReference>
<dbReference type="InterPro" id="IPR036291">
    <property type="entry name" value="NAD(P)-bd_dom_sf"/>
</dbReference>
<dbReference type="EMBL" id="JAVLET010000003">
    <property type="protein sequence ID" value="KAL0472039.1"/>
    <property type="molecule type" value="Genomic_DNA"/>
</dbReference>
<gene>
    <name evidence="4" type="ORF">QR685DRAFT_494933</name>
</gene>
<dbReference type="SUPFAM" id="SSF50129">
    <property type="entry name" value="GroES-like"/>
    <property type="match status" value="1"/>
</dbReference>
<evidence type="ECO:0000256" key="2">
    <source>
        <dbReference type="ARBA" id="ARBA00023002"/>
    </source>
</evidence>
<evidence type="ECO:0000313" key="4">
    <source>
        <dbReference type="EMBL" id="KAL0472039.1"/>
    </source>
</evidence>
<dbReference type="InterPro" id="IPR013154">
    <property type="entry name" value="ADH-like_N"/>
</dbReference>
<dbReference type="Gene3D" id="3.90.180.10">
    <property type="entry name" value="Medium-chain alcohol dehydrogenases, catalytic domain"/>
    <property type="match status" value="1"/>
</dbReference>
<dbReference type="PANTHER" id="PTHR48106:SF13">
    <property type="entry name" value="QUINONE OXIDOREDUCTASE-RELATED"/>
    <property type="match status" value="1"/>
</dbReference>
<evidence type="ECO:0000259" key="3">
    <source>
        <dbReference type="SMART" id="SM00829"/>
    </source>
</evidence>
<proteinExistence type="predicted"/>
<keyword evidence="2" id="KW-0560">Oxidoreductase</keyword>
<feature type="domain" description="Enoyl reductase (ER)" evidence="3">
    <location>
        <begin position="136"/>
        <end position="452"/>
    </location>
</feature>
<name>A0ABR3DHI5_NEUIN</name>
<dbReference type="InterPro" id="IPR011032">
    <property type="entry name" value="GroES-like_sf"/>
</dbReference>
<reference evidence="4 5" key="1">
    <citation type="submission" date="2023-09" db="EMBL/GenBank/DDBJ databases">
        <title>Multi-omics analysis of a traditional fermented food reveals byproduct-associated fungal strains for waste-to-food upcycling.</title>
        <authorList>
            <consortium name="Lawrence Berkeley National Laboratory"/>
            <person name="Rekdal V.M."/>
            <person name="Villalobos-Escobedo J.M."/>
            <person name="Rodriguez-Valeron N."/>
            <person name="Garcia M.O."/>
            <person name="Vasquez D.P."/>
            <person name="Damayanti I."/>
            <person name="Sorensen P.M."/>
            <person name="Baidoo E.E."/>
            <person name="De Carvalho A.C."/>
            <person name="Riley R."/>
            <person name="Lipzen A."/>
            <person name="He G."/>
            <person name="Yan M."/>
            <person name="Haridas S."/>
            <person name="Daum C."/>
            <person name="Yoshinaga Y."/>
            <person name="Ng V."/>
            <person name="Grigoriev I.V."/>
            <person name="Munk R."/>
            <person name="Nuraida L."/>
            <person name="Wijaya C.H."/>
            <person name="Morales P.-C."/>
            <person name="Keasling J.D."/>
        </authorList>
    </citation>
    <scope>NUCLEOTIDE SEQUENCE [LARGE SCALE GENOMIC DNA]</scope>
    <source>
        <strain evidence="4 5">FGSC 2613</strain>
    </source>
</reference>
<dbReference type="CDD" id="cd05286">
    <property type="entry name" value="QOR2"/>
    <property type="match status" value="1"/>
</dbReference>
<evidence type="ECO:0000256" key="1">
    <source>
        <dbReference type="ARBA" id="ARBA00022857"/>
    </source>
</evidence>
<dbReference type="Gene3D" id="3.40.50.720">
    <property type="entry name" value="NAD(P)-binding Rossmann-like Domain"/>
    <property type="match status" value="1"/>
</dbReference>
<dbReference type="Pfam" id="PF08240">
    <property type="entry name" value="ADH_N"/>
    <property type="match status" value="1"/>
</dbReference>
<organism evidence="4 5">
    <name type="scientific">Neurospora intermedia</name>
    <dbReference type="NCBI Taxonomy" id="5142"/>
    <lineage>
        <taxon>Eukaryota</taxon>
        <taxon>Fungi</taxon>
        <taxon>Dikarya</taxon>
        <taxon>Ascomycota</taxon>
        <taxon>Pezizomycotina</taxon>
        <taxon>Sordariomycetes</taxon>
        <taxon>Sordariomycetidae</taxon>
        <taxon>Sordariales</taxon>
        <taxon>Sordariaceae</taxon>
        <taxon>Neurospora</taxon>
    </lineage>
</organism>
<dbReference type="InterPro" id="IPR047618">
    <property type="entry name" value="QOR-like"/>
</dbReference>
<dbReference type="InterPro" id="IPR013149">
    <property type="entry name" value="ADH-like_C"/>
</dbReference>
<dbReference type="PANTHER" id="PTHR48106">
    <property type="entry name" value="QUINONE OXIDOREDUCTASE PIG3-RELATED"/>
    <property type="match status" value="1"/>
</dbReference>
<protein>
    <submittedName>
        <fullName evidence="4">Quinone oxidoreductase</fullName>
    </submittedName>
</protein>
<comment type="caution">
    <text evidence="4">The sequence shown here is derived from an EMBL/GenBank/DDBJ whole genome shotgun (WGS) entry which is preliminary data.</text>
</comment>
<accession>A0ABR3DHI5</accession>
<dbReference type="InterPro" id="IPR020843">
    <property type="entry name" value="ER"/>
</dbReference>
<dbReference type="SMART" id="SM00829">
    <property type="entry name" value="PKS_ER"/>
    <property type="match status" value="1"/>
</dbReference>
<keyword evidence="5" id="KW-1185">Reference proteome</keyword>